<dbReference type="Proteomes" id="UP000494249">
    <property type="component" value="Unassembled WGS sequence"/>
</dbReference>
<gene>
    <name evidence="1" type="ORF">LMG22037_05034</name>
</gene>
<name>A0A6J5C1X8_9BURK</name>
<accession>A0A6J5C1X8</accession>
<protein>
    <submittedName>
        <fullName evidence="1">Uncharacterized protein</fullName>
    </submittedName>
</protein>
<proteinExistence type="predicted"/>
<organism evidence="1 2">
    <name type="scientific">Paraburkholderia phenoliruptrix</name>
    <dbReference type="NCBI Taxonomy" id="252970"/>
    <lineage>
        <taxon>Bacteria</taxon>
        <taxon>Pseudomonadati</taxon>
        <taxon>Pseudomonadota</taxon>
        <taxon>Betaproteobacteria</taxon>
        <taxon>Burkholderiales</taxon>
        <taxon>Burkholderiaceae</taxon>
        <taxon>Paraburkholderia</taxon>
    </lineage>
</organism>
<evidence type="ECO:0000313" key="2">
    <source>
        <dbReference type="Proteomes" id="UP000494249"/>
    </source>
</evidence>
<dbReference type="EMBL" id="CADIKB010000032">
    <property type="protein sequence ID" value="CAB3724258.1"/>
    <property type="molecule type" value="Genomic_DNA"/>
</dbReference>
<evidence type="ECO:0000313" key="1">
    <source>
        <dbReference type="EMBL" id="CAB3724258.1"/>
    </source>
</evidence>
<dbReference type="AlphaFoldDB" id="A0A6J5C1X8"/>
<sequence>MRLELIVACMTVTWSQNDRIFTECDGGILLVTVAVPLLSALLRCAVVKL</sequence>
<reference evidence="1 2" key="1">
    <citation type="submission" date="2020-04" db="EMBL/GenBank/DDBJ databases">
        <authorList>
            <person name="De Canck E."/>
        </authorList>
    </citation>
    <scope>NUCLEOTIDE SEQUENCE [LARGE SCALE GENOMIC DNA]</scope>
    <source>
        <strain evidence="1 2">LMG 22037</strain>
    </source>
</reference>